<dbReference type="GO" id="GO:0106310">
    <property type="term" value="F:protein serine kinase activity"/>
    <property type="evidence" value="ECO:0007669"/>
    <property type="project" value="RHEA"/>
</dbReference>
<dbReference type="Proteomes" id="UP000014680">
    <property type="component" value="Unassembled WGS sequence"/>
</dbReference>
<dbReference type="PANTHER" id="PTHR24056">
    <property type="entry name" value="CELL DIVISION PROTEIN KINASE"/>
    <property type="match status" value="1"/>
</dbReference>
<dbReference type="GeneID" id="14885530"/>
<keyword evidence="5 10" id="KW-0547">Nucleotide-binding</keyword>
<dbReference type="SUPFAM" id="SSF56112">
    <property type="entry name" value="Protein kinase-like (PK-like)"/>
    <property type="match status" value="1"/>
</dbReference>
<dbReference type="Gene3D" id="1.10.510.10">
    <property type="entry name" value="Transferase(Phosphotransferase) domain 1"/>
    <property type="match status" value="1"/>
</dbReference>
<keyword evidence="14" id="KW-1185">Reference proteome</keyword>
<evidence type="ECO:0000313" key="14">
    <source>
        <dbReference type="Proteomes" id="UP000014680"/>
    </source>
</evidence>
<evidence type="ECO:0000256" key="11">
    <source>
        <dbReference type="RuleBase" id="RU000304"/>
    </source>
</evidence>
<evidence type="ECO:0000256" key="7">
    <source>
        <dbReference type="ARBA" id="ARBA00022840"/>
    </source>
</evidence>
<dbReference type="InterPro" id="IPR011009">
    <property type="entry name" value="Kinase-like_dom_sf"/>
</dbReference>
<dbReference type="AlphaFoldDB" id="A0A0A1TYK4"/>
<feature type="domain" description="Protein kinase" evidence="12">
    <location>
        <begin position="13"/>
        <end position="299"/>
    </location>
</feature>
<dbReference type="SMART" id="SM00220">
    <property type="entry name" value="S_TKc"/>
    <property type="match status" value="1"/>
</dbReference>
<dbReference type="Gene3D" id="3.30.200.20">
    <property type="entry name" value="Phosphorylase Kinase, domain 1"/>
    <property type="match status" value="1"/>
</dbReference>
<organism evidence="13 14">
    <name type="scientific">Entamoeba invadens IP1</name>
    <dbReference type="NCBI Taxonomy" id="370355"/>
    <lineage>
        <taxon>Eukaryota</taxon>
        <taxon>Amoebozoa</taxon>
        <taxon>Evosea</taxon>
        <taxon>Archamoebae</taxon>
        <taxon>Mastigamoebida</taxon>
        <taxon>Entamoebidae</taxon>
        <taxon>Entamoeba</taxon>
    </lineage>
</organism>
<dbReference type="OMA" id="SITPAVW"/>
<dbReference type="EC" id="2.7.11.22" evidence="2"/>
<dbReference type="OrthoDB" id="28397at2759"/>
<evidence type="ECO:0000256" key="1">
    <source>
        <dbReference type="ARBA" id="ARBA00006485"/>
    </source>
</evidence>
<dbReference type="PROSITE" id="PS00108">
    <property type="entry name" value="PROTEIN_KINASE_ST"/>
    <property type="match status" value="1"/>
</dbReference>
<dbReference type="InterPro" id="IPR050108">
    <property type="entry name" value="CDK"/>
</dbReference>
<sequence>MKDVQGVRVFRDYTVDDQIGYGAYATVFRATRQSDKKMVAIKELKTTTENEGFSLTSLREIQLLQQIKHKNIVEILEIIADENFEKKNTPVSIVFEYMPHDLSTLIKYGKPLEDEEMKCYMVQILTALQFLHSISVLHRDVKTSNVLITEDNIVKLADFGLSRHEDEVGTYTPKMCTSFYRPPELFLGEERYDSSVDMWSVGCVFAEMVKREPIFKGRDDIEVLNNIWDLLGTPQETEWPEFKNMKVFKTLRMPSERECIFQTKFRSINCGLLELLEKLLALNPRKRITASDALKDKYFTCQPLPLLPEKFVNSLVIILYNSVWYFIISNKYYISN</sequence>
<evidence type="ECO:0000256" key="6">
    <source>
        <dbReference type="ARBA" id="ARBA00022777"/>
    </source>
</evidence>
<dbReference type="InterPro" id="IPR000719">
    <property type="entry name" value="Prot_kinase_dom"/>
</dbReference>
<protein>
    <recommendedName>
        <fullName evidence="2">cyclin-dependent kinase</fullName>
        <ecNumber evidence="2">2.7.11.22</ecNumber>
    </recommendedName>
</protein>
<keyword evidence="6 13" id="KW-0418">Kinase</keyword>
<dbReference type="InterPro" id="IPR017441">
    <property type="entry name" value="Protein_kinase_ATP_BS"/>
</dbReference>
<comment type="catalytic activity">
    <reaction evidence="8">
        <text>L-threonyl-[protein] + ATP = O-phospho-L-threonyl-[protein] + ADP + H(+)</text>
        <dbReference type="Rhea" id="RHEA:46608"/>
        <dbReference type="Rhea" id="RHEA-COMP:11060"/>
        <dbReference type="Rhea" id="RHEA-COMP:11605"/>
        <dbReference type="ChEBI" id="CHEBI:15378"/>
        <dbReference type="ChEBI" id="CHEBI:30013"/>
        <dbReference type="ChEBI" id="CHEBI:30616"/>
        <dbReference type="ChEBI" id="CHEBI:61977"/>
        <dbReference type="ChEBI" id="CHEBI:456216"/>
        <dbReference type="EC" id="2.7.11.22"/>
    </reaction>
</comment>
<proteinExistence type="inferred from homology"/>
<dbReference type="KEGG" id="eiv:EIN_162450"/>
<gene>
    <name evidence="13" type="ORF">EIN_162450</name>
</gene>
<dbReference type="EMBL" id="KB206960">
    <property type="protein sequence ID" value="ELP86601.1"/>
    <property type="molecule type" value="Genomic_DNA"/>
</dbReference>
<dbReference type="FunFam" id="3.30.200.20:FF:000124">
    <property type="entry name" value="Cyclin-dependent kinase 4"/>
    <property type="match status" value="1"/>
</dbReference>
<keyword evidence="7 10" id="KW-0067">ATP-binding</keyword>
<dbReference type="InterPro" id="IPR008271">
    <property type="entry name" value="Ser/Thr_kinase_AS"/>
</dbReference>
<dbReference type="GO" id="GO:0004693">
    <property type="term" value="F:cyclin-dependent protein serine/threonine kinase activity"/>
    <property type="evidence" value="ECO:0007669"/>
    <property type="project" value="UniProtKB-EC"/>
</dbReference>
<name>A0A0A1TYK4_ENTIV</name>
<keyword evidence="3 11" id="KW-0723">Serine/threonine-protein kinase</keyword>
<evidence type="ECO:0000256" key="2">
    <source>
        <dbReference type="ARBA" id="ARBA00012425"/>
    </source>
</evidence>
<comment type="catalytic activity">
    <reaction evidence="9">
        <text>L-seryl-[protein] + ATP = O-phospho-L-seryl-[protein] + ADP + H(+)</text>
        <dbReference type="Rhea" id="RHEA:17989"/>
        <dbReference type="Rhea" id="RHEA-COMP:9863"/>
        <dbReference type="Rhea" id="RHEA-COMP:11604"/>
        <dbReference type="ChEBI" id="CHEBI:15378"/>
        <dbReference type="ChEBI" id="CHEBI:29999"/>
        <dbReference type="ChEBI" id="CHEBI:30616"/>
        <dbReference type="ChEBI" id="CHEBI:83421"/>
        <dbReference type="ChEBI" id="CHEBI:456216"/>
        <dbReference type="EC" id="2.7.11.22"/>
    </reaction>
</comment>
<evidence type="ECO:0000256" key="5">
    <source>
        <dbReference type="ARBA" id="ARBA00022741"/>
    </source>
</evidence>
<dbReference type="PANTHER" id="PTHR24056:SF107">
    <property type="entry name" value="CYCLIN-DEPENDENT KINASE 11A-RELATED"/>
    <property type="match status" value="1"/>
</dbReference>
<dbReference type="PROSITE" id="PS00107">
    <property type="entry name" value="PROTEIN_KINASE_ATP"/>
    <property type="match status" value="1"/>
</dbReference>
<reference evidence="13 14" key="1">
    <citation type="submission" date="2012-10" db="EMBL/GenBank/DDBJ databases">
        <authorList>
            <person name="Zafar N."/>
            <person name="Inman J."/>
            <person name="Hall N."/>
            <person name="Lorenzi H."/>
            <person name="Caler E."/>
        </authorList>
    </citation>
    <scope>NUCLEOTIDE SEQUENCE [LARGE SCALE GENOMIC DNA]</scope>
    <source>
        <strain evidence="13 14">IP1</strain>
    </source>
</reference>
<evidence type="ECO:0000256" key="9">
    <source>
        <dbReference type="ARBA" id="ARBA00048367"/>
    </source>
</evidence>
<evidence type="ECO:0000259" key="12">
    <source>
        <dbReference type="PROSITE" id="PS50011"/>
    </source>
</evidence>
<dbReference type="RefSeq" id="XP_004185947.1">
    <property type="nucleotide sequence ID" value="XM_004185899.1"/>
</dbReference>
<dbReference type="Pfam" id="PF00069">
    <property type="entry name" value="Pkinase"/>
    <property type="match status" value="1"/>
</dbReference>
<evidence type="ECO:0000256" key="4">
    <source>
        <dbReference type="ARBA" id="ARBA00022679"/>
    </source>
</evidence>
<evidence type="ECO:0000256" key="10">
    <source>
        <dbReference type="PROSITE-ProRule" id="PRU10141"/>
    </source>
</evidence>
<evidence type="ECO:0000313" key="13">
    <source>
        <dbReference type="EMBL" id="ELP86601.1"/>
    </source>
</evidence>
<evidence type="ECO:0000256" key="8">
    <source>
        <dbReference type="ARBA" id="ARBA00047811"/>
    </source>
</evidence>
<accession>A0A0A1TYK4</accession>
<feature type="binding site" evidence="10">
    <location>
        <position position="42"/>
    </location>
    <ligand>
        <name>ATP</name>
        <dbReference type="ChEBI" id="CHEBI:30616"/>
    </ligand>
</feature>
<dbReference type="GO" id="GO:0007346">
    <property type="term" value="P:regulation of mitotic cell cycle"/>
    <property type="evidence" value="ECO:0007669"/>
    <property type="project" value="TreeGrafter"/>
</dbReference>
<dbReference type="GO" id="GO:0005634">
    <property type="term" value="C:nucleus"/>
    <property type="evidence" value="ECO:0007669"/>
    <property type="project" value="TreeGrafter"/>
</dbReference>
<dbReference type="PROSITE" id="PS50011">
    <property type="entry name" value="PROTEIN_KINASE_DOM"/>
    <property type="match status" value="1"/>
</dbReference>
<dbReference type="FunFam" id="1.10.510.10:FF:000624">
    <property type="entry name" value="Mitogen-activated protein kinase"/>
    <property type="match status" value="1"/>
</dbReference>
<comment type="similarity">
    <text evidence="1">Belongs to the protein kinase superfamily. CMGC Ser/Thr protein kinase family. CDC2/CDKX subfamily.</text>
</comment>
<keyword evidence="4 13" id="KW-0808">Transferase</keyword>
<dbReference type="GO" id="GO:0005524">
    <property type="term" value="F:ATP binding"/>
    <property type="evidence" value="ECO:0007669"/>
    <property type="project" value="UniProtKB-UniRule"/>
</dbReference>
<dbReference type="VEuPathDB" id="AmoebaDB:EIN_162450"/>
<evidence type="ECO:0000256" key="3">
    <source>
        <dbReference type="ARBA" id="ARBA00022527"/>
    </source>
</evidence>